<protein>
    <submittedName>
        <fullName evidence="1">Unannotated protein</fullName>
    </submittedName>
</protein>
<dbReference type="EMBL" id="CAEZTV010000093">
    <property type="protein sequence ID" value="CAB4582162.1"/>
    <property type="molecule type" value="Genomic_DNA"/>
</dbReference>
<organism evidence="1">
    <name type="scientific">freshwater metagenome</name>
    <dbReference type="NCBI Taxonomy" id="449393"/>
    <lineage>
        <taxon>unclassified sequences</taxon>
        <taxon>metagenomes</taxon>
        <taxon>ecological metagenomes</taxon>
    </lineage>
</organism>
<reference evidence="1" key="1">
    <citation type="submission" date="2020-05" db="EMBL/GenBank/DDBJ databases">
        <authorList>
            <person name="Chiriac C."/>
            <person name="Salcher M."/>
            <person name="Ghai R."/>
            <person name="Kavagutti S V."/>
        </authorList>
    </citation>
    <scope>NUCLEOTIDE SEQUENCE</scope>
</reference>
<name>A0A6J6F050_9ZZZZ</name>
<accession>A0A6J6F050</accession>
<dbReference type="SUPFAM" id="SSF53448">
    <property type="entry name" value="Nucleotide-diphospho-sugar transferases"/>
    <property type="match status" value="1"/>
</dbReference>
<dbReference type="InterPro" id="IPR029044">
    <property type="entry name" value="Nucleotide-diphossugar_trans"/>
</dbReference>
<dbReference type="AlphaFoldDB" id="A0A6J6F050"/>
<gene>
    <name evidence="1" type="ORF">UFOPK1747_00648</name>
</gene>
<proteinExistence type="predicted"/>
<sequence length="333" mass="38614">MINPQSSAVPFMWTEIGRKPGKYVINAIKINAELFPNNPRYIVVSKEFAKKIKIEQCQIVYEEDLLESENSKEFKNQPKEWKWSQSSYWTNTTKRFFVLEQFMNTHSYEQIIHLESDTVLLENTFVSNLFKQKNWGVKFTKQDSSRGCASVFLVNSLEKLEKFNAFIIHNWSNSEETDMTLLNKFQKSIDSDAYLPSGNLIVSNTVFDAGTIGRYFLGGDARNHRVPLSRRGLSSSGKEFFDPAPFKITIHNSSVFLEDSSGTRLALSCVHIHSKRIPKKLNSLLKNLVKESNSKRGFIWRAGYLDIEVLKERVESSFRRRILRDNISDPRYR</sequence>
<evidence type="ECO:0000313" key="1">
    <source>
        <dbReference type="EMBL" id="CAB4582162.1"/>
    </source>
</evidence>